<feature type="transmembrane region" description="Helical" evidence="1">
    <location>
        <begin position="45"/>
        <end position="67"/>
    </location>
</feature>
<feature type="transmembrane region" description="Helical" evidence="1">
    <location>
        <begin position="79"/>
        <end position="98"/>
    </location>
</feature>
<proteinExistence type="predicted"/>
<reference evidence="2" key="1">
    <citation type="submission" date="2020-07" db="EMBL/GenBank/DDBJ databases">
        <authorList>
            <person name="Pettersson B.M.F."/>
            <person name="Behra P.R.K."/>
            <person name="Ramesh M."/>
            <person name="Das S."/>
            <person name="Dasgupta S."/>
            <person name="Kirsebom L.A."/>
        </authorList>
    </citation>
    <scope>NUCLEOTIDE SEQUENCE</scope>
    <source>
        <strain evidence="2">DSM 44615</strain>
    </source>
</reference>
<dbReference type="RefSeq" id="WP_264013728.1">
    <property type="nucleotide sequence ID" value="NZ_JACKSJ010000142.1"/>
</dbReference>
<protein>
    <submittedName>
        <fullName evidence="2">GAP family protein</fullName>
    </submittedName>
</protein>
<dbReference type="InterPro" id="IPR021315">
    <property type="entry name" value="Gap/Sap"/>
</dbReference>
<feature type="transmembrane region" description="Helical" evidence="1">
    <location>
        <begin position="199"/>
        <end position="218"/>
    </location>
</feature>
<reference evidence="2" key="2">
    <citation type="journal article" date="2022" name="BMC Genomics">
        <title>Comparative genome analysis of mycobacteria focusing on tRNA and non-coding RNA.</title>
        <authorList>
            <person name="Behra P.R.K."/>
            <person name="Pettersson B.M.F."/>
            <person name="Ramesh M."/>
            <person name="Das S."/>
            <person name="Dasgupta S."/>
            <person name="Kirsebom L.A."/>
        </authorList>
    </citation>
    <scope>NUCLEOTIDE SEQUENCE</scope>
    <source>
        <strain evidence="2">DSM 44615</strain>
    </source>
</reference>
<accession>A0A9X2YNQ1</accession>
<feature type="transmembrane region" description="Helical" evidence="1">
    <location>
        <begin position="119"/>
        <end position="145"/>
    </location>
</feature>
<feature type="transmembrane region" description="Helical" evidence="1">
    <location>
        <begin position="157"/>
        <end position="179"/>
    </location>
</feature>
<dbReference type="Proteomes" id="UP001140293">
    <property type="component" value="Unassembled WGS sequence"/>
</dbReference>
<keyword evidence="3" id="KW-1185">Reference proteome</keyword>
<evidence type="ECO:0000313" key="3">
    <source>
        <dbReference type="Proteomes" id="UP001140293"/>
    </source>
</evidence>
<dbReference type="EMBL" id="JACKSJ010000142">
    <property type="protein sequence ID" value="MCV7171545.1"/>
    <property type="molecule type" value="Genomic_DNA"/>
</dbReference>
<keyword evidence="1" id="KW-1133">Transmembrane helix</keyword>
<dbReference type="Pfam" id="PF11139">
    <property type="entry name" value="SfLAP"/>
    <property type="match status" value="1"/>
</dbReference>
<dbReference type="AlphaFoldDB" id="A0A9X2YNQ1"/>
<comment type="caution">
    <text evidence="2">The sequence shown here is derived from an EMBL/GenBank/DDBJ whole genome shotgun (WGS) entry which is preliminary data.</text>
</comment>
<gene>
    <name evidence="2" type="ORF">H7I41_16650</name>
</gene>
<feature type="transmembrane region" description="Helical" evidence="1">
    <location>
        <begin position="12"/>
        <end position="33"/>
    </location>
</feature>
<name>A0A9X2YNQ1_9MYCO</name>
<evidence type="ECO:0000313" key="2">
    <source>
        <dbReference type="EMBL" id="MCV7171545.1"/>
    </source>
</evidence>
<evidence type="ECO:0000256" key="1">
    <source>
        <dbReference type="SAM" id="Phobius"/>
    </source>
</evidence>
<organism evidence="2 3">
    <name type="scientific">[Mycobacterium] manitobense</name>
    <dbReference type="NCBI Taxonomy" id="190147"/>
    <lineage>
        <taxon>Bacteria</taxon>
        <taxon>Bacillati</taxon>
        <taxon>Actinomycetota</taxon>
        <taxon>Actinomycetes</taxon>
        <taxon>Mycobacteriales</taxon>
        <taxon>Mycobacteriaceae</taxon>
        <taxon>Mycolicibacterium</taxon>
    </lineage>
</organism>
<keyword evidence="1" id="KW-0472">Membrane</keyword>
<sequence>MTGRWVSELVELIPLALVIALSPLSIIPAVLVLRSPRPRPAGLSFLAGWLLGLFALAAVFLLVSGLIGDFDKPPAWASWLRIAVGVILIGLGVFRWTRRGDTHSPKWMTSLTTLSPARAFLTALTLVVVNPKVFFISAASGMAIGSSGLGVLGAWSAVVYFVLVAGSTVLLPIVAYSLFTQRLDPTLRRVGDWLERRHAVLVAGILVVIGLLLLYKGIHGVM</sequence>
<keyword evidence="1" id="KW-0812">Transmembrane</keyword>